<accession>A0ACB9IK94</accession>
<evidence type="ECO:0000313" key="1">
    <source>
        <dbReference type="EMBL" id="KAI3807963.1"/>
    </source>
</evidence>
<name>A0ACB9IK94_9ASTR</name>
<sequence length="90" mass="9921">MPEELSEGEKGATANEFSPKGISTKGGMKIINSVDVLKHFATQQKEKKPYIVLIRHVFSYHVALLGLKATMETESDYVTTAAAYTRTTKS</sequence>
<proteinExistence type="predicted"/>
<dbReference type="EMBL" id="CM042025">
    <property type="protein sequence ID" value="KAI3807963.1"/>
    <property type="molecule type" value="Genomic_DNA"/>
</dbReference>
<reference evidence="1 2" key="2">
    <citation type="journal article" date="2022" name="Mol. Ecol. Resour.">
        <title>The genomes of chicory, endive, great burdock and yacon provide insights into Asteraceae paleo-polyploidization history and plant inulin production.</title>
        <authorList>
            <person name="Fan W."/>
            <person name="Wang S."/>
            <person name="Wang H."/>
            <person name="Wang A."/>
            <person name="Jiang F."/>
            <person name="Liu H."/>
            <person name="Zhao H."/>
            <person name="Xu D."/>
            <person name="Zhang Y."/>
        </authorList>
    </citation>
    <scope>NUCLEOTIDE SEQUENCE [LARGE SCALE GENOMIC DNA]</scope>
    <source>
        <strain evidence="2">cv. Yunnan</strain>
        <tissue evidence="1">Leaves</tissue>
    </source>
</reference>
<gene>
    <name evidence="1" type="ORF">L1987_23902</name>
</gene>
<dbReference type="Proteomes" id="UP001056120">
    <property type="component" value="Linkage Group LG08"/>
</dbReference>
<organism evidence="1 2">
    <name type="scientific">Smallanthus sonchifolius</name>
    <dbReference type="NCBI Taxonomy" id="185202"/>
    <lineage>
        <taxon>Eukaryota</taxon>
        <taxon>Viridiplantae</taxon>
        <taxon>Streptophyta</taxon>
        <taxon>Embryophyta</taxon>
        <taxon>Tracheophyta</taxon>
        <taxon>Spermatophyta</taxon>
        <taxon>Magnoliopsida</taxon>
        <taxon>eudicotyledons</taxon>
        <taxon>Gunneridae</taxon>
        <taxon>Pentapetalae</taxon>
        <taxon>asterids</taxon>
        <taxon>campanulids</taxon>
        <taxon>Asterales</taxon>
        <taxon>Asteraceae</taxon>
        <taxon>Asteroideae</taxon>
        <taxon>Heliantheae alliance</taxon>
        <taxon>Millerieae</taxon>
        <taxon>Smallanthus</taxon>
    </lineage>
</organism>
<keyword evidence="2" id="KW-1185">Reference proteome</keyword>
<comment type="caution">
    <text evidence="1">The sequence shown here is derived from an EMBL/GenBank/DDBJ whole genome shotgun (WGS) entry which is preliminary data.</text>
</comment>
<protein>
    <submittedName>
        <fullName evidence="1">Uncharacterized protein</fullName>
    </submittedName>
</protein>
<evidence type="ECO:0000313" key="2">
    <source>
        <dbReference type="Proteomes" id="UP001056120"/>
    </source>
</evidence>
<reference evidence="2" key="1">
    <citation type="journal article" date="2022" name="Mol. Ecol. Resour.">
        <title>The genomes of chicory, endive, great burdock and yacon provide insights into Asteraceae palaeo-polyploidization history and plant inulin production.</title>
        <authorList>
            <person name="Fan W."/>
            <person name="Wang S."/>
            <person name="Wang H."/>
            <person name="Wang A."/>
            <person name="Jiang F."/>
            <person name="Liu H."/>
            <person name="Zhao H."/>
            <person name="Xu D."/>
            <person name="Zhang Y."/>
        </authorList>
    </citation>
    <scope>NUCLEOTIDE SEQUENCE [LARGE SCALE GENOMIC DNA]</scope>
    <source>
        <strain evidence="2">cv. Yunnan</strain>
    </source>
</reference>